<proteinExistence type="predicted"/>
<accession>A0A438GVS9</accession>
<protein>
    <submittedName>
        <fullName evidence="1">Uncharacterized protein</fullName>
    </submittedName>
</protein>
<dbReference type="Proteomes" id="UP000288805">
    <property type="component" value="Unassembled WGS sequence"/>
</dbReference>
<dbReference type="AlphaFoldDB" id="A0A438GVS9"/>
<sequence length="95" mass="10862">MLTNDKGKAHEYLWFICSGSNLGEGFKSDEKCPKVNWSQHANAHDNFLSPNKFLGSNFLFSLLTQRPCTNKEMGVRYVTLICLTYNNILLLDMEV</sequence>
<organism evidence="1 2">
    <name type="scientific">Vitis vinifera</name>
    <name type="common">Grape</name>
    <dbReference type="NCBI Taxonomy" id="29760"/>
    <lineage>
        <taxon>Eukaryota</taxon>
        <taxon>Viridiplantae</taxon>
        <taxon>Streptophyta</taxon>
        <taxon>Embryophyta</taxon>
        <taxon>Tracheophyta</taxon>
        <taxon>Spermatophyta</taxon>
        <taxon>Magnoliopsida</taxon>
        <taxon>eudicotyledons</taxon>
        <taxon>Gunneridae</taxon>
        <taxon>Pentapetalae</taxon>
        <taxon>rosids</taxon>
        <taxon>Vitales</taxon>
        <taxon>Vitaceae</taxon>
        <taxon>Viteae</taxon>
        <taxon>Vitis</taxon>
    </lineage>
</organism>
<comment type="caution">
    <text evidence="1">The sequence shown here is derived from an EMBL/GenBank/DDBJ whole genome shotgun (WGS) entry which is preliminary data.</text>
</comment>
<gene>
    <name evidence="1" type="ORF">CK203_057678</name>
</gene>
<reference evidence="1 2" key="1">
    <citation type="journal article" date="2018" name="PLoS Genet.">
        <title>Population sequencing reveals clonal diversity and ancestral inbreeding in the grapevine cultivar Chardonnay.</title>
        <authorList>
            <person name="Roach M.J."/>
            <person name="Johnson D.L."/>
            <person name="Bohlmann J."/>
            <person name="van Vuuren H.J."/>
            <person name="Jones S.J."/>
            <person name="Pretorius I.S."/>
            <person name="Schmidt S.A."/>
            <person name="Borneman A.R."/>
        </authorList>
    </citation>
    <scope>NUCLEOTIDE SEQUENCE [LARGE SCALE GENOMIC DNA]</scope>
    <source>
        <strain evidence="2">cv. Chardonnay</strain>
        <tissue evidence="1">Leaf</tissue>
    </source>
</reference>
<name>A0A438GVS9_VITVI</name>
<evidence type="ECO:0000313" key="2">
    <source>
        <dbReference type="Proteomes" id="UP000288805"/>
    </source>
</evidence>
<evidence type="ECO:0000313" key="1">
    <source>
        <dbReference type="EMBL" id="RVW76307.1"/>
    </source>
</evidence>
<dbReference type="EMBL" id="QGNW01000332">
    <property type="protein sequence ID" value="RVW76307.1"/>
    <property type="molecule type" value="Genomic_DNA"/>
</dbReference>